<dbReference type="AlphaFoldDB" id="A0A377J395"/>
<organism evidence="2 3">
    <name type="scientific">Helicobacter canis</name>
    <dbReference type="NCBI Taxonomy" id="29419"/>
    <lineage>
        <taxon>Bacteria</taxon>
        <taxon>Pseudomonadati</taxon>
        <taxon>Campylobacterota</taxon>
        <taxon>Epsilonproteobacteria</taxon>
        <taxon>Campylobacterales</taxon>
        <taxon>Helicobacteraceae</taxon>
        <taxon>Helicobacter</taxon>
    </lineage>
</organism>
<evidence type="ECO:0000313" key="3">
    <source>
        <dbReference type="Proteomes" id="UP000254841"/>
    </source>
</evidence>
<evidence type="ECO:0000313" key="2">
    <source>
        <dbReference type="EMBL" id="STO96253.1"/>
    </source>
</evidence>
<proteinExistence type="predicted"/>
<accession>A0A377J395</accession>
<protein>
    <submittedName>
        <fullName evidence="2">Uncharacterized protein</fullName>
    </submittedName>
</protein>
<gene>
    <name evidence="2" type="ORF">NCTC12410_00062</name>
</gene>
<sequence>MLEVVVFGSIFASIAFVLCLGIKVAHDLSKS</sequence>
<reference evidence="2 3" key="1">
    <citation type="submission" date="2018-06" db="EMBL/GenBank/DDBJ databases">
        <authorList>
            <consortium name="Pathogen Informatics"/>
            <person name="Doyle S."/>
        </authorList>
    </citation>
    <scope>NUCLEOTIDE SEQUENCE [LARGE SCALE GENOMIC DNA]</scope>
    <source>
        <strain evidence="2 3">NCTC12410</strain>
    </source>
</reference>
<keyword evidence="1" id="KW-0472">Membrane</keyword>
<keyword evidence="1" id="KW-1133">Transmembrane helix</keyword>
<feature type="transmembrane region" description="Helical" evidence="1">
    <location>
        <begin position="6"/>
        <end position="25"/>
    </location>
</feature>
<dbReference type="Proteomes" id="UP000254841">
    <property type="component" value="Unassembled WGS sequence"/>
</dbReference>
<keyword evidence="1" id="KW-0812">Transmembrane</keyword>
<dbReference type="EMBL" id="UGHV01000001">
    <property type="protein sequence ID" value="STO96253.1"/>
    <property type="molecule type" value="Genomic_DNA"/>
</dbReference>
<evidence type="ECO:0000256" key="1">
    <source>
        <dbReference type="SAM" id="Phobius"/>
    </source>
</evidence>
<name>A0A377J395_9HELI</name>